<dbReference type="InterPro" id="IPR014752">
    <property type="entry name" value="Arrestin-like_C"/>
</dbReference>
<evidence type="ECO:0000313" key="3">
    <source>
        <dbReference type="Proteomes" id="UP000008983"/>
    </source>
</evidence>
<sequence>MELPKIELIISFDRANSTYKPNEFVTGKLKIENKNEGIFQRFESYGIVLKAEDRENSEFQFKFKLQAEEGEKLIETYIGVYVIVGYIAKVELKLPNQQSISESQAFYVQINSSGRDMIHTNKFPNPQQIKINPEKLKQGSLQNMPTIKLAGYIDSDVCLINNDFTGQFCLEECEGKVRSIELQLIRVEKVQNDKGSFQEATEIQLIQICEGNITRQLDIPFYMMFPKYFSCPNFTWREYTVEFEVNFIVILLDGFKITLNYPIKLIRN</sequence>
<protein>
    <submittedName>
        <fullName evidence="2">Vacuolar sorting protein-associated protein, putative</fullName>
    </submittedName>
</protein>
<dbReference type="GeneID" id="14903982"/>
<dbReference type="OrthoDB" id="10263384at2759"/>
<accession>G0R3Q5</accession>
<dbReference type="EMBL" id="GL984311">
    <property type="protein sequence ID" value="EGR27910.1"/>
    <property type="molecule type" value="Genomic_DNA"/>
</dbReference>
<reference evidence="2 3" key="1">
    <citation type="submission" date="2011-07" db="EMBL/GenBank/DDBJ databases">
        <authorList>
            <person name="Coyne R."/>
            <person name="Brami D."/>
            <person name="Johnson J."/>
            <person name="Hostetler J."/>
            <person name="Hannick L."/>
            <person name="Clark T."/>
            <person name="Cassidy-Hanley D."/>
            <person name="Inman J."/>
        </authorList>
    </citation>
    <scope>NUCLEOTIDE SEQUENCE [LARGE SCALE GENOMIC DNA]</scope>
    <source>
        <strain evidence="2 3">G5</strain>
    </source>
</reference>
<dbReference type="PANTHER" id="PTHR12233">
    <property type="entry name" value="VACUOLAR PROTEIN SORTING 26 RELATED"/>
    <property type="match status" value="1"/>
</dbReference>
<name>G0R3Q5_ICHMU</name>
<dbReference type="STRING" id="857967.G0R3Q5"/>
<dbReference type="GO" id="GO:0006886">
    <property type="term" value="P:intracellular protein transport"/>
    <property type="evidence" value="ECO:0007669"/>
    <property type="project" value="InterPro"/>
</dbReference>
<evidence type="ECO:0000256" key="1">
    <source>
        <dbReference type="ARBA" id="ARBA00009100"/>
    </source>
</evidence>
<dbReference type="RefSeq" id="XP_004027255.1">
    <property type="nucleotide sequence ID" value="XM_004027206.1"/>
</dbReference>
<keyword evidence="3" id="KW-1185">Reference proteome</keyword>
<dbReference type="AlphaFoldDB" id="G0R3Q5"/>
<evidence type="ECO:0000313" key="2">
    <source>
        <dbReference type="EMBL" id="EGR27910.1"/>
    </source>
</evidence>
<dbReference type="OMA" id="AQYCIVI"/>
<dbReference type="Proteomes" id="UP000008983">
    <property type="component" value="Unassembled WGS sequence"/>
</dbReference>
<comment type="similarity">
    <text evidence="1">Belongs to the VPS26 family.</text>
</comment>
<proteinExistence type="inferred from homology"/>
<dbReference type="InterPro" id="IPR028934">
    <property type="entry name" value="Vps26-related"/>
</dbReference>
<dbReference type="Gene3D" id="2.60.40.640">
    <property type="match status" value="2"/>
</dbReference>
<dbReference type="eggNOG" id="KOG2717">
    <property type="taxonomic scope" value="Eukaryota"/>
</dbReference>
<dbReference type="FunFam" id="2.60.40.640:FF:000024">
    <property type="entry name" value="Down syndrome critical region protein 3"/>
    <property type="match status" value="1"/>
</dbReference>
<gene>
    <name evidence="2" type="ORF">IMG5_186990</name>
</gene>
<dbReference type="InParanoid" id="G0R3Q5"/>
<dbReference type="Pfam" id="PF03643">
    <property type="entry name" value="Vps26"/>
    <property type="match status" value="1"/>
</dbReference>
<organism evidence="2 3">
    <name type="scientific">Ichthyophthirius multifiliis</name>
    <name type="common">White spot disease agent</name>
    <name type="synonym">Ich</name>
    <dbReference type="NCBI Taxonomy" id="5932"/>
    <lineage>
        <taxon>Eukaryota</taxon>
        <taxon>Sar</taxon>
        <taxon>Alveolata</taxon>
        <taxon>Ciliophora</taxon>
        <taxon>Intramacronucleata</taxon>
        <taxon>Oligohymenophorea</taxon>
        <taxon>Hymenostomatida</taxon>
        <taxon>Ophryoglenina</taxon>
        <taxon>Ichthyophthirius</taxon>
    </lineage>
</organism>